<evidence type="ECO:0000313" key="5">
    <source>
        <dbReference type="Proteomes" id="UP001221217"/>
    </source>
</evidence>
<gene>
    <name evidence="4" type="ORF">PQJ61_05515</name>
</gene>
<dbReference type="PANTHER" id="PTHR43384">
    <property type="entry name" value="SEPTUM SITE-DETERMINING PROTEIN MIND HOMOLOG, CHLOROPLASTIC-RELATED"/>
    <property type="match status" value="1"/>
</dbReference>
<dbReference type="Proteomes" id="UP001221217">
    <property type="component" value="Unassembled WGS sequence"/>
</dbReference>
<proteinExistence type="predicted"/>
<dbReference type="InterPro" id="IPR002586">
    <property type="entry name" value="CobQ/CobB/MinD/ParA_Nub-bd_dom"/>
</dbReference>
<sequence length="380" mass="41804">MQIIPVAGGKGGVGKSLLAVNLSIALSQAGKRTVLADLDLGGSNLHMMLGSGRNQAGIGTWLTRSDVEFDGIVLDSEYDNLRFIPGDAEIPGLANISSNQKRSLIRNLSKLDADFVVLDLGAGTSFNTLDFFLMSGSGIIVTAPALTATLNAYLFLKNVVFRMITSSFSGKSPAKGYLDQVASDGDGLQRIYIPGLLEKLESLDPGKFAGFMKKMEAFSPMIVMNMIEDPKDSVKAEKIKRSCEQYLGVDMEYLGVIYRDHLQDIALNSRLPIIKYKPESVIAMAIYRIADRIIQKSSEDHSLLDIQTLDESYQNAEMEAELDFDYKQQDLESLLHSGALTKGELIETVKSQQYEISVLRKENNLLKKKLLNASEQGFKI</sequence>
<dbReference type="GO" id="GO:0016887">
    <property type="term" value="F:ATP hydrolysis activity"/>
    <property type="evidence" value="ECO:0007669"/>
    <property type="project" value="TreeGrafter"/>
</dbReference>
<dbReference type="Gene3D" id="3.40.50.300">
    <property type="entry name" value="P-loop containing nucleotide triphosphate hydrolases"/>
    <property type="match status" value="1"/>
</dbReference>
<dbReference type="GO" id="GO:0005829">
    <property type="term" value="C:cytosol"/>
    <property type="evidence" value="ECO:0007669"/>
    <property type="project" value="TreeGrafter"/>
</dbReference>
<dbReference type="AlphaFoldDB" id="A0AAJ1MJ27"/>
<dbReference type="GO" id="GO:0009898">
    <property type="term" value="C:cytoplasmic side of plasma membrane"/>
    <property type="evidence" value="ECO:0007669"/>
    <property type="project" value="TreeGrafter"/>
</dbReference>
<keyword evidence="1" id="KW-0547">Nucleotide-binding</keyword>
<reference evidence="4 5" key="1">
    <citation type="submission" date="2022-12" db="EMBL/GenBank/DDBJ databases">
        <title>Metagenome assembled genome from gulf of manar.</title>
        <authorList>
            <person name="Kohli P."/>
            <person name="Pk S."/>
            <person name="Venkata Ramana C."/>
            <person name="Sasikala C."/>
        </authorList>
    </citation>
    <scope>NUCLEOTIDE SEQUENCE [LARGE SCALE GENOMIC DNA]</scope>
    <source>
        <strain evidence="4">JB008</strain>
    </source>
</reference>
<dbReference type="SUPFAM" id="SSF52540">
    <property type="entry name" value="P-loop containing nucleoside triphosphate hydrolases"/>
    <property type="match status" value="1"/>
</dbReference>
<dbReference type="InterPro" id="IPR050625">
    <property type="entry name" value="ParA/MinD_ATPase"/>
</dbReference>
<accession>A0AAJ1MJ27</accession>
<dbReference type="EMBL" id="JAQQAL010000011">
    <property type="protein sequence ID" value="MDC7226202.1"/>
    <property type="molecule type" value="Genomic_DNA"/>
</dbReference>
<keyword evidence="2" id="KW-0067">ATP-binding</keyword>
<evidence type="ECO:0000256" key="1">
    <source>
        <dbReference type="ARBA" id="ARBA00022741"/>
    </source>
</evidence>
<dbReference type="PANTHER" id="PTHR43384:SF4">
    <property type="entry name" value="CELLULOSE BIOSYNTHESIS PROTEIN BCSQ-RELATED"/>
    <property type="match status" value="1"/>
</dbReference>
<organism evidence="4 5">
    <name type="scientific">Candidatus Thalassospirochaeta sargassi</name>
    <dbReference type="NCBI Taxonomy" id="3119039"/>
    <lineage>
        <taxon>Bacteria</taxon>
        <taxon>Pseudomonadati</taxon>
        <taxon>Spirochaetota</taxon>
        <taxon>Spirochaetia</taxon>
        <taxon>Spirochaetales</taxon>
        <taxon>Spirochaetaceae</taxon>
        <taxon>Candidatus Thalassospirochaeta</taxon>
    </lineage>
</organism>
<feature type="domain" description="CobQ/CobB/MinD/ParA nucleotide binding" evidence="3">
    <location>
        <begin position="6"/>
        <end position="260"/>
    </location>
</feature>
<dbReference type="InterPro" id="IPR027417">
    <property type="entry name" value="P-loop_NTPase"/>
</dbReference>
<evidence type="ECO:0000256" key="2">
    <source>
        <dbReference type="ARBA" id="ARBA00022840"/>
    </source>
</evidence>
<name>A0AAJ1MJ27_9SPIO</name>
<protein>
    <submittedName>
        <fullName evidence="4">P-loop NTPase</fullName>
    </submittedName>
</protein>
<comment type="caution">
    <text evidence="4">The sequence shown here is derived from an EMBL/GenBank/DDBJ whole genome shotgun (WGS) entry which is preliminary data.</text>
</comment>
<dbReference type="GO" id="GO:0005524">
    <property type="term" value="F:ATP binding"/>
    <property type="evidence" value="ECO:0007669"/>
    <property type="project" value="UniProtKB-KW"/>
</dbReference>
<evidence type="ECO:0000313" key="4">
    <source>
        <dbReference type="EMBL" id="MDC7226202.1"/>
    </source>
</evidence>
<evidence type="ECO:0000259" key="3">
    <source>
        <dbReference type="Pfam" id="PF01656"/>
    </source>
</evidence>
<dbReference type="GO" id="GO:0051782">
    <property type="term" value="P:negative regulation of cell division"/>
    <property type="evidence" value="ECO:0007669"/>
    <property type="project" value="TreeGrafter"/>
</dbReference>
<dbReference type="Pfam" id="PF01656">
    <property type="entry name" value="CbiA"/>
    <property type="match status" value="1"/>
</dbReference>